<dbReference type="HOGENOM" id="CLU_2552473_0_0_11"/>
<dbReference type="Proteomes" id="UP000029914">
    <property type="component" value="Chromosome"/>
</dbReference>
<protein>
    <submittedName>
        <fullName evidence="1">Uncharacterized protein</fullName>
    </submittedName>
</protein>
<organism evidence="1 2">
    <name type="scientific">Corynebacterium doosanense CAU 212 = DSM 45436</name>
    <dbReference type="NCBI Taxonomy" id="558173"/>
    <lineage>
        <taxon>Bacteria</taxon>
        <taxon>Bacillati</taxon>
        <taxon>Actinomycetota</taxon>
        <taxon>Actinomycetes</taxon>
        <taxon>Mycobacteriales</taxon>
        <taxon>Corynebacteriaceae</taxon>
        <taxon>Corynebacterium</taxon>
    </lineage>
</organism>
<gene>
    <name evidence="1" type="ORF">CDOO_09055</name>
</gene>
<sequence length="82" mass="9267">MLSLRVVQQVFEQAVVQRDNPRLKQSLAMSTRGGKVEVVHPPDLAVIECLEPETVAAEQRESLGESERHRATWLQFSYPVGH</sequence>
<proteinExistence type="predicted"/>
<name>A0A097IJG5_9CORY</name>
<keyword evidence="2" id="KW-1185">Reference proteome</keyword>
<evidence type="ECO:0000313" key="1">
    <source>
        <dbReference type="EMBL" id="AIT62297.1"/>
    </source>
</evidence>
<dbReference type="KEGG" id="cdo:CDOO_09055"/>
<dbReference type="EMBL" id="CP006764">
    <property type="protein sequence ID" value="AIT62297.1"/>
    <property type="molecule type" value="Genomic_DNA"/>
</dbReference>
<dbReference type="AlphaFoldDB" id="A0A097IJG5"/>
<reference evidence="1 2" key="1">
    <citation type="submission" date="2013-09" db="EMBL/GenBank/DDBJ databases">
        <title>Complete genome sequence of Corynebacterium doosanense CAU 212(T) (=DSM 45436(T)), isolated from activated sludge.</title>
        <authorList>
            <person name="Schaffert L."/>
            <person name="Albersmeier A."/>
            <person name="Kalinowski J."/>
            <person name="Ruckert C."/>
        </authorList>
    </citation>
    <scope>NUCLEOTIDE SEQUENCE [LARGE SCALE GENOMIC DNA]</scope>
    <source>
        <strain evidence="1 2">CAU 212</strain>
    </source>
</reference>
<evidence type="ECO:0000313" key="2">
    <source>
        <dbReference type="Proteomes" id="UP000029914"/>
    </source>
</evidence>
<accession>A0A097IJG5</accession>